<accession>A0AAV5N408</accession>
<comment type="caution">
    <text evidence="1">The sequence shown here is derived from an EMBL/GenBank/DDBJ whole genome shotgun (WGS) entry which is preliminary data.</text>
</comment>
<reference evidence="1" key="1">
    <citation type="submission" date="2022-06" db="EMBL/GenBank/DDBJ databases">
        <title>Draft genome sequences of Leminorella grimontii str. JCM5902.</title>
        <authorList>
            <person name="Wakabayashi Y."/>
            <person name="Kojima K."/>
        </authorList>
    </citation>
    <scope>NUCLEOTIDE SEQUENCE</scope>
    <source>
        <strain evidence="1">JCM 5902</strain>
    </source>
</reference>
<gene>
    <name evidence="1" type="primary">lafW</name>
    <name evidence="1" type="ORF">SOASR030_18510</name>
</gene>
<name>A0AAV5N408_9GAMM</name>
<dbReference type="Proteomes" id="UP001058124">
    <property type="component" value="Unassembled WGS sequence"/>
</dbReference>
<dbReference type="RefSeq" id="WP_027273696.1">
    <property type="nucleotide sequence ID" value="NZ_BRLH01000003.1"/>
</dbReference>
<proteinExistence type="predicted"/>
<evidence type="ECO:0000313" key="1">
    <source>
        <dbReference type="EMBL" id="GKX55739.1"/>
    </source>
</evidence>
<protein>
    <recommendedName>
        <fullName evidence="3">Flagellar hook-associated protein</fullName>
    </recommendedName>
</protein>
<keyword evidence="2" id="KW-1185">Reference proteome</keyword>
<dbReference type="EMBL" id="BRLH01000003">
    <property type="protein sequence ID" value="GKX55739.1"/>
    <property type="molecule type" value="Genomic_DNA"/>
</dbReference>
<evidence type="ECO:0008006" key="3">
    <source>
        <dbReference type="Google" id="ProtNLM"/>
    </source>
</evidence>
<dbReference type="AlphaFoldDB" id="A0AAV5N408"/>
<sequence>MQIGFNSSSLTGSGALTPSSVLSQTANVEKTAVVEAQQATADYPASPLISTRPQRYSVQLNDQLTALQQADRYLGQLEQKLVDYRHSARRGGDISVAKNSAQEIEKLLQNRTTLCGGTVDRQLKPVLQGQAQVVFQAPRLAQALSKPESRETLLFSVQDGGKTRLSAVSVDGEMAPRQYQTVVNNALRRVGVQKVSVSGKLSGDSFATAETDWPQLKASFSVKGEGVRFDGEPTMIETAAEPALSETLQTAMSTSGASANQAIQSALEQISEQRLGLATQQEKARRLVDGMARFPQTQSAIDASSALAGQLDEASHNYQVLQQAVNGQARLSHLTVRSLLS</sequence>
<organism evidence="1 2">
    <name type="scientific">Leminorella grimontii</name>
    <dbReference type="NCBI Taxonomy" id="82981"/>
    <lineage>
        <taxon>Bacteria</taxon>
        <taxon>Pseudomonadati</taxon>
        <taxon>Pseudomonadota</taxon>
        <taxon>Gammaproteobacteria</taxon>
        <taxon>Enterobacterales</taxon>
        <taxon>Budviciaceae</taxon>
        <taxon>Leminorella</taxon>
    </lineage>
</organism>
<evidence type="ECO:0000313" key="2">
    <source>
        <dbReference type="Proteomes" id="UP001058124"/>
    </source>
</evidence>